<dbReference type="InterPro" id="IPR036388">
    <property type="entry name" value="WH-like_DNA-bd_sf"/>
</dbReference>
<keyword evidence="3" id="KW-1185">Reference proteome</keyword>
<dbReference type="PANTHER" id="PTHR38600">
    <property type="entry name" value="TRANSCRIPTIONAL REGULATORY PROTEIN"/>
    <property type="match status" value="1"/>
</dbReference>
<dbReference type="Gene3D" id="1.10.10.10">
    <property type="entry name" value="Winged helix-like DNA-binding domain superfamily/Winged helix DNA-binding domain"/>
    <property type="match status" value="1"/>
</dbReference>
<sequence>MPSDVFGALANPSRRTILDTLLAGPLTAGELTGRLELSRSSASEHLAVLKEAGLIREERQGRHRIYHLQPQGLREVSGWLQHYEHYWNQRLDALAGLLDEENTHD</sequence>
<dbReference type="GO" id="GO:0003677">
    <property type="term" value="F:DNA binding"/>
    <property type="evidence" value="ECO:0007669"/>
    <property type="project" value="UniProtKB-KW"/>
</dbReference>
<comment type="caution">
    <text evidence="2">The sequence shown here is derived from an EMBL/GenBank/DDBJ whole genome shotgun (WGS) entry which is preliminary data.</text>
</comment>
<dbReference type="PROSITE" id="PS50987">
    <property type="entry name" value="HTH_ARSR_2"/>
    <property type="match status" value="1"/>
</dbReference>
<name>A0ABT9TNW0_PAENI</name>
<dbReference type="PRINTS" id="PR00778">
    <property type="entry name" value="HTHARSR"/>
</dbReference>
<evidence type="ECO:0000313" key="3">
    <source>
        <dbReference type="Proteomes" id="UP001244563"/>
    </source>
</evidence>
<evidence type="ECO:0000259" key="1">
    <source>
        <dbReference type="PROSITE" id="PS50987"/>
    </source>
</evidence>
<gene>
    <name evidence="2" type="ORF">J2T10_003019</name>
</gene>
<dbReference type="Proteomes" id="UP001244563">
    <property type="component" value="Unassembled WGS sequence"/>
</dbReference>
<keyword evidence="2" id="KW-0238">DNA-binding</keyword>
<dbReference type="InterPro" id="IPR036390">
    <property type="entry name" value="WH_DNA-bd_sf"/>
</dbReference>
<dbReference type="InterPro" id="IPR011991">
    <property type="entry name" value="ArsR-like_HTH"/>
</dbReference>
<dbReference type="InterPro" id="IPR001845">
    <property type="entry name" value="HTH_ArsR_DNA-bd_dom"/>
</dbReference>
<evidence type="ECO:0000313" key="2">
    <source>
        <dbReference type="EMBL" id="MDQ0103355.1"/>
    </source>
</evidence>
<accession>A0ABT9TNW0</accession>
<dbReference type="SUPFAM" id="SSF46785">
    <property type="entry name" value="Winged helix' DNA-binding domain"/>
    <property type="match status" value="1"/>
</dbReference>
<dbReference type="SMART" id="SM00418">
    <property type="entry name" value="HTH_ARSR"/>
    <property type="match status" value="1"/>
</dbReference>
<dbReference type="PANTHER" id="PTHR38600:SF1">
    <property type="entry name" value="TRANSCRIPTIONAL REGULATORY PROTEIN"/>
    <property type="match status" value="1"/>
</dbReference>
<proteinExistence type="predicted"/>
<dbReference type="Pfam" id="PF01022">
    <property type="entry name" value="HTH_5"/>
    <property type="match status" value="1"/>
</dbReference>
<dbReference type="RefSeq" id="WP_018777176.1">
    <property type="nucleotide sequence ID" value="NZ_BDDW01000002.1"/>
</dbReference>
<protein>
    <submittedName>
        <fullName evidence="2">DNA-binding transcriptional ArsR family regulator</fullName>
    </submittedName>
</protein>
<dbReference type="CDD" id="cd00090">
    <property type="entry name" value="HTH_ARSR"/>
    <property type="match status" value="1"/>
</dbReference>
<reference evidence="2 3" key="1">
    <citation type="submission" date="2023-07" db="EMBL/GenBank/DDBJ databases">
        <title>Sorghum-associated microbial communities from plants grown in Nebraska, USA.</title>
        <authorList>
            <person name="Schachtman D."/>
        </authorList>
    </citation>
    <scope>NUCLEOTIDE SEQUENCE [LARGE SCALE GENOMIC DNA]</scope>
    <source>
        <strain evidence="2 3">CC523</strain>
    </source>
</reference>
<feature type="domain" description="HTH arsR-type" evidence="1">
    <location>
        <begin position="1"/>
        <end position="88"/>
    </location>
</feature>
<dbReference type="NCBIfam" id="NF033788">
    <property type="entry name" value="HTH_metalloreg"/>
    <property type="match status" value="1"/>
</dbReference>
<dbReference type="EMBL" id="JAUSSW010000008">
    <property type="protein sequence ID" value="MDQ0103355.1"/>
    <property type="molecule type" value="Genomic_DNA"/>
</dbReference>
<organism evidence="2 3">
    <name type="scientific">Paenarthrobacter nicotinovorans</name>
    <name type="common">Arthrobacter nicotinovorans</name>
    <dbReference type="NCBI Taxonomy" id="29320"/>
    <lineage>
        <taxon>Bacteria</taxon>
        <taxon>Bacillati</taxon>
        <taxon>Actinomycetota</taxon>
        <taxon>Actinomycetes</taxon>
        <taxon>Micrococcales</taxon>
        <taxon>Micrococcaceae</taxon>
        <taxon>Paenarthrobacter</taxon>
    </lineage>
</organism>